<reference evidence="1 2" key="1">
    <citation type="submission" date="2021-06" db="EMBL/GenBank/DDBJ databases">
        <title>Caerostris extrusa draft genome.</title>
        <authorList>
            <person name="Kono N."/>
            <person name="Arakawa K."/>
        </authorList>
    </citation>
    <scope>NUCLEOTIDE SEQUENCE [LARGE SCALE GENOMIC DNA]</scope>
</reference>
<evidence type="ECO:0000313" key="2">
    <source>
        <dbReference type="Proteomes" id="UP001054945"/>
    </source>
</evidence>
<protein>
    <submittedName>
        <fullName evidence="1">Uncharacterized protein</fullName>
    </submittedName>
</protein>
<evidence type="ECO:0000313" key="1">
    <source>
        <dbReference type="EMBL" id="GIX82355.1"/>
    </source>
</evidence>
<keyword evidence="2" id="KW-1185">Reference proteome</keyword>
<name>A0AAV4NEX3_CAEEX</name>
<gene>
    <name evidence="1" type="ORF">CEXT_311241</name>
</gene>
<organism evidence="1 2">
    <name type="scientific">Caerostris extrusa</name>
    <name type="common">Bark spider</name>
    <name type="synonym">Caerostris bankana</name>
    <dbReference type="NCBI Taxonomy" id="172846"/>
    <lineage>
        <taxon>Eukaryota</taxon>
        <taxon>Metazoa</taxon>
        <taxon>Ecdysozoa</taxon>
        <taxon>Arthropoda</taxon>
        <taxon>Chelicerata</taxon>
        <taxon>Arachnida</taxon>
        <taxon>Araneae</taxon>
        <taxon>Araneomorphae</taxon>
        <taxon>Entelegynae</taxon>
        <taxon>Araneoidea</taxon>
        <taxon>Araneidae</taxon>
        <taxon>Caerostris</taxon>
    </lineage>
</organism>
<comment type="caution">
    <text evidence="1">The sequence shown here is derived from an EMBL/GenBank/DDBJ whole genome shotgun (WGS) entry which is preliminary data.</text>
</comment>
<proteinExistence type="predicted"/>
<dbReference type="Proteomes" id="UP001054945">
    <property type="component" value="Unassembled WGS sequence"/>
</dbReference>
<sequence length="99" mass="11083">MYDFMGSEANSMVVKRGQFTWCDPIANGKKAKEVALKGWVAGVRHRPISRNSPILSVAMLKTQRVRSLCRLFSVVLFTQLQCDKDCPVIIIEAIVVPAF</sequence>
<dbReference type="EMBL" id="BPLR01020773">
    <property type="protein sequence ID" value="GIX82355.1"/>
    <property type="molecule type" value="Genomic_DNA"/>
</dbReference>
<dbReference type="AlphaFoldDB" id="A0AAV4NEX3"/>
<accession>A0AAV4NEX3</accession>